<dbReference type="EMBL" id="MK072262">
    <property type="protein sequence ID" value="AYV81184.1"/>
    <property type="molecule type" value="Genomic_DNA"/>
</dbReference>
<reference evidence="2" key="1">
    <citation type="submission" date="2018-10" db="EMBL/GenBank/DDBJ databases">
        <title>Hidden diversity of soil giant viruses.</title>
        <authorList>
            <person name="Schulz F."/>
            <person name="Alteio L."/>
            <person name="Goudeau D."/>
            <person name="Ryan E.M."/>
            <person name="Malmstrom R.R."/>
            <person name="Blanchard J."/>
            <person name="Woyke T."/>
        </authorList>
    </citation>
    <scope>NUCLEOTIDE SEQUENCE</scope>
    <source>
        <strain evidence="2">HAV1</strain>
    </source>
</reference>
<dbReference type="SUPFAM" id="SSF48403">
    <property type="entry name" value="Ankyrin repeat"/>
    <property type="match status" value="2"/>
</dbReference>
<dbReference type="PANTHER" id="PTHR24118:SF99">
    <property type="entry name" value="POTE ANKYRIN DOMAIN FAMILY MEMBER 3C-RELATED"/>
    <property type="match status" value="1"/>
</dbReference>
<dbReference type="PROSITE" id="PS50297">
    <property type="entry name" value="ANK_REP_REGION"/>
    <property type="match status" value="1"/>
</dbReference>
<dbReference type="PANTHER" id="PTHR24118">
    <property type="entry name" value="POTE ANKYRIN DOMAIN"/>
    <property type="match status" value="1"/>
</dbReference>
<gene>
    <name evidence="2" type="ORF">Harvfovirus20_3</name>
</gene>
<feature type="compositionally biased region" description="Acidic residues" evidence="1">
    <location>
        <begin position="451"/>
        <end position="462"/>
    </location>
</feature>
<dbReference type="InterPro" id="IPR036770">
    <property type="entry name" value="Ankyrin_rpt-contain_sf"/>
</dbReference>
<sequence length="628" mass="71584">METIHSSISSDNKRFLESCANYDLDQIFIMRSRIDPLAVDATGQTSLELLGRMRPDHEVKHLKVAELLISKGVKINSPQKIILFNHPPITDFSKLIHFYNHLIKFYELVFSITSPNFSFYYATDEDTCEAYEEGAQITFLGHLLNKFPYISSQLLKKNTIGFDLEYSKSDFDETPLLSSARLGSWGQIDQLLKLGANKYALNDEGENLFSCAADNFDLIYAILSNGVYSSSDRDFVFNCQSLHHSALTAGRDDICQLIHKILSPPYPKATEDPQISVETSTPTFKLLEAYQRDNIKKFKIWKDDISQLVHKIRSPPYPKATEITPTFKFLDACQQGNIKDAKILLEENEIDVNELYFGHNALSLLAASITPQTSDQLIDFTKLLLSLGCDVHNKEGRHIPIICASKNLYLQYGDVFEENKFSDSKVCFEYLKILIEAGADIFEHPRQPKDDDNEDDRSDGENDYLSYEAEDSSGPAVKLLTQYAPIHKILLPILTSCKIPIPYEEILDKKYGYTLLHLAVKYNRPDLMTFLIEKGANIGTVSHDMSTILITACKFRKDSLASSLLKFLFNKEQYHIIFQRNSLGKSFLEYTLQFNCEETLDTCKDLFTKKSLEEYGFTKSMVMTLMIC</sequence>
<protein>
    <submittedName>
        <fullName evidence="2">Uncharacterized protein</fullName>
    </submittedName>
</protein>
<organism evidence="2">
    <name type="scientific">Harvfovirus sp</name>
    <dbReference type="NCBI Taxonomy" id="2487768"/>
    <lineage>
        <taxon>Viruses</taxon>
        <taxon>Varidnaviria</taxon>
        <taxon>Bamfordvirae</taxon>
        <taxon>Nucleocytoviricota</taxon>
        <taxon>Megaviricetes</taxon>
        <taxon>Imitervirales</taxon>
        <taxon>Mimiviridae</taxon>
        <taxon>Klosneuvirinae</taxon>
    </lineage>
</organism>
<accession>A0A3G5A3X6</accession>
<feature type="region of interest" description="Disordered" evidence="1">
    <location>
        <begin position="444"/>
        <end position="470"/>
    </location>
</feature>
<proteinExistence type="predicted"/>
<dbReference type="SMART" id="SM00248">
    <property type="entry name" value="ANK"/>
    <property type="match status" value="6"/>
</dbReference>
<dbReference type="Gene3D" id="1.25.40.20">
    <property type="entry name" value="Ankyrin repeat-containing domain"/>
    <property type="match status" value="3"/>
</dbReference>
<evidence type="ECO:0000313" key="2">
    <source>
        <dbReference type="EMBL" id="AYV81184.1"/>
    </source>
</evidence>
<name>A0A3G5A3X6_9VIRU</name>
<dbReference type="InterPro" id="IPR002110">
    <property type="entry name" value="Ankyrin_rpt"/>
</dbReference>
<evidence type="ECO:0000256" key="1">
    <source>
        <dbReference type="SAM" id="MobiDB-lite"/>
    </source>
</evidence>
<dbReference type="PROSITE" id="PS50088">
    <property type="entry name" value="ANK_REPEAT"/>
    <property type="match status" value="1"/>
</dbReference>
<dbReference type="Pfam" id="PF13606">
    <property type="entry name" value="Ank_3"/>
    <property type="match status" value="1"/>
</dbReference>